<dbReference type="SUPFAM" id="SSF55781">
    <property type="entry name" value="GAF domain-like"/>
    <property type="match status" value="1"/>
</dbReference>
<dbReference type="Pfam" id="PF13185">
    <property type="entry name" value="GAF_2"/>
    <property type="match status" value="1"/>
</dbReference>
<organism evidence="4 5">
    <name type="scientific">Kutzneria viridogrisea</name>
    <dbReference type="NCBI Taxonomy" id="47990"/>
    <lineage>
        <taxon>Bacteria</taxon>
        <taxon>Bacillati</taxon>
        <taxon>Actinomycetota</taxon>
        <taxon>Actinomycetes</taxon>
        <taxon>Pseudonocardiales</taxon>
        <taxon>Pseudonocardiaceae</taxon>
        <taxon>Kutzneria</taxon>
    </lineage>
</organism>
<sequence>MTFEPEVFSDTVAAITARLAARHDGLSVVNAVIAACQTLLTPAVSGVLIADPRGGLTLLDASDERMPVVELLRSQAVQGPCLDCTMGKTVISSTDLEADGTRWPQFARAASTEGFRSVYAFPLRLDGRAVGGVTLLFTRCGELAEWQVRLGQSLADLAMLGLTQERDPRRVERLAELTLTAVNDRAHIAQAVGVLAGTLGLEPESARARMSECSSRTGRPLRELAQAITDGSLAPTALDVEKA</sequence>
<dbReference type="RefSeq" id="WP_318295839.1">
    <property type="nucleotide sequence ID" value="NZ_BAAABQ010000046.1"/>
</dbReference>
<evidence type="ECO:0000256" key="2">
    <source>
        <dbReference type="ARBA" id="ARBA00023163"/>
    </source>
</evidence>
<dbReference type="Gene3D" id="1.10.10.10">
    <property type="entry name" value="Winged helix-like DNA-binding domain superfamily/Winged helix DNA-binding domain"/>
    <property type="match status" value="1"/>
</dbReference>
<keyword evidence="5" id="KW-1185">Reference proteome</keyword>
<dbReference type="Proteomes" id="UP000517916">
    <property type="component" value="Unassembled WGS sequence"/>
</dbReference>
<gene>
    <name evidence="4" type="ORF">BC739_000423</name>
</gene>
<evidence type="ECO:0000313" key="5">
    <source>
        <dbReference type="Proteomes" id="UP000517916"/>
    </source>
</evidence>
<name>A0ABR6B905_9PSEU</name>
<dbReference type="EMBL" id="JACJID010000001">
    <property type="protein sequence ID" value="MBA8923226.1"/>
    <property type="molecule type" value="Genomic_DNA"/>
</dbReference>
<accession>A0ABR6B905</accession>
<protein>
    <submittedName>
        <fullName evidence="4">GAF domain-containing protein</fullName>
    </submittedName>
</protein>
<comment type="caution">
    <text evidence="4">The sequence shown here is derived from an EMBL/GenBank/DDBJ whole genome shotgun (WGS) entry which is preliminary data.</text>
</comment>
<dbReference type="InterPro" id="IPR036388">
    <property type="entry name" value="WH-like_DNA-bd_sf"/>
</dbReference>
<evidence type="ECO:0000259" key="3">
    <source>
        <dbReference type="PROSITE" id="PS50921"/>
    </source>
</evidence>
<proteinExistence type="predicted"/>
<dbReference type="InterPro" id="IPR012074">
    <property type="entry name" value="GAF_ANTAR"/>
</dbReference>
<dbReference type="PIRSF" id="PIRSF036625">
    <property type="entry name" value="GAF_ANTAR"/>
    <property type="match status" value="1"/>
</dbReference>
<evidence type="ECO:0000256" key="1">
    <source>
        <dbReference type="ARBA" id="ARBA00023015"/>
    </source>
</evidence>
<reference evidence="4 5" key="1">
    <citation type="submission" date="2020-08" db="EMBL/GenBank/DDBJ databases">
        <title>Genomic Encyclopedia of Archaeal and Bacterial Type Strains, Phase II (KMG-II): from individual species to whole genera.</title>
        <authorList>
            <person name="Goeker M."/>
        </authorList>
    </citation>
    <scope>NUCLEOTIDE SEQUENCE [LARGE SCALE GENOMIC DNA]</scope>
    <source>
        <strain evidence="4 5">DSM 43850</strain>
    </source>
</reference>
<keyword evidence="2" id="KW-0804">Transcription</keyword>
<keyword evidence="1" id="KW-0805">Transcription regulation</keyword>
<evidence type="ECO:0000313" key="4">
    <source>
        <dbReference type="EMBL" id="MBA8923226.1"/>
    </source>
</evidence>
<dbReference type="PROSITE" id="PS50921">
    <property type="entry name" value="ANTAR"/>
    <property type="match status" value="1"/>
</dbReference>
<dbReference type="Pfam" id="PF03861">
    <property type="entry name" value="ANTAR"/>
    <property type="match status" value="1"/>
</dbReference>
<dbReference type="InterPro" id="IPR029016">
    <property type="entry name" value="GAF-like_dom_sf"/>
</dbReference>
<feature type="domain" description="ANTAR" evidence="3">
    <location>
        <begin position="168"/>
        <end position="229"/>
    </location>
</feature>
<dbReference type="InterPro" id="IPR005561">
    <property type="entry name" value="ANTAR"/>
</dbReference>
<dbReference type="Gene3D" id="3.30.450.40">
    <property type="match status" value="1"/>
</dbReference>
<dbReference type="InterPro" id="IPR003018">
    <property type="entry name" value="GAF"/>
</dbReference>
<dbReference type="SMART" id="SM01012">
    <property type="entry name" value="ANTAR"/>
    <property type="match status" value="1"/>
</dbReference>